<keyword evidence="2" id="KW-0378">Hydrolase</keyword>
<dbReference type="STRING" id="549789.NIES30_19845"/>
<dbReference type="SUPFAM" id="SSF53474">
    <property type="entry name" value="alpha/beta-Hydrolases"/>
    <property type="match status" value="1"/>
</dbReference>
<dbReference type="InterPro" id="IPR003140">
    <property type="entry name" value="PLipase/COase/thioEstase"/>
</dbReference>
<comment type="caution">
    <text evidence="4">The sequence shown here is derived from an EMBL/GenBank/DDBJ whole genome shotgun (WGS) entry which is preliminary data.</text>
</comment>
<evidence type="ECO:0000256" key="2">
    <source>
        <dbReference type="ARBA" id="ARBA00022801"/>
    </source>
</evidence>
<dbReference type="EMBL" id="MRCG01000017">
    <property type="protein sequence ID" value="OKH45381.1"/>
    <property type="molecule type" value="Genomic_DNA"/>
</dbReference>
<dbReference type="PANTHER" id="PTHR10655:SF17">
    <property type="entry name" value="LYSOPHOSPHOLIPASE-LIKE PROTEIN 1"/>
    <property type="match status" value="1"/>
</dbReference>
<evidence type="ECO:0000256" key="1">
    <source>
        <dbReference type="ARBA" id="ARBA00006499"/>
    </source>
</evidence>
<dbReference type="GO" id="GO:0016787">
    <property type="term" value="F:hydrolase activity"/>
    <property type="evidence" value="ECO:0007669"/>
    <property type="project" value="UniProtKB-KW"/>
</dbReference>
<gene>
    <name evidence="4" type="ORF">NIES30_19845</name>
</gene>
<evidence type="ECO:0000313" key="5">
    <source>
        <dbReference type="Proteomes" id="UP000185557"/>
    </source>
</evidence>
<dbReference type="AlphaFoldDB" id="A0A1U7J101"/>
<dbReference type="Proteomes" id="UP000185557">
    <property type="component" value="Unassembled WGS sequence"/>
</dbReference>
<dbReference type="PANTHER" id="PTHR10655">
    <property type="entry name" value="LYSOPHOSPHOLIPASE-RELATED"/>
    <property type="match status" value="1"/>
</dbReference>
<comment type="similarity">
    <text evidence="1">Belongs to the AB hydrolase superfamily. AB hydrolase 2 family.</text>
</comment>
<reference evidence="4 5" key="1">
    <citation type="submission" date="2016-11" db="EMBL/GenBank/DDBJ databases">
        <title>Draft Genome Sequences of Nine Cyanobacterial Strains from Diverse Habitats.</title>
        <authorList>
            <person name="Zhu T."/>
            <person name="Hou S."/>
            <person name="Lu X."/>
            <person name="Hess W.R."/>
        </authorList>
    </citation>
    <scope>NUCLEOTIDE SEQUENCE [LARGE SCALE GENOMIC DNA]</scope>
    <source>
        <strain evidence="4 5">NIES-30</strain>
    </source>
</reference>
<proteinExistence type="inferred from homology"/>
<dbReference type="InterPro" id="IPR050565">
    <property type="entry name" value="LYPA1-2/EST-like"/>
</dbReference>
<keyword evidence="5" id="KW-1185">Reference proteome</keyword>
<dbReference type="InterPro" id="IPR029058">
    <property type="entry name" value="AB_hydrolase_fold"/>
</dbReference>
<evidence type="ECO:0000259" key="3">
    <source>
        <dbReference type="Pfam" id="PF02230"/>
    </source>
</evidence>
<accession>A0A1U7J101</accession>
<feature type="domain" description="Phospholipase/carboxylesterase/thioesterase" evidence="3">
    <location>
        <begin position="23"/>
        <end position="212"/>
    </location>
</feature>
<dbReference type="RefSeq" id="WP_073610189.1">
    <property type="nucleotide sequence ID" value="NZ_MRCG01000017.1"/>
</dbReference>
<organism evidence="4 5">
    <name type="scientific">Phormidium tenue NIES-30</name>
    <dbReference type="NCBI Taxonomy" id="549789"/>
    <lineage>
        <taxon>Bacteria</taxon>
        <taxon>Bacillati</taxon>
        <taxon>Cyanobacteriota</taxon>
        <taxon>Cyanophyceae</taxon>
        <taxon>Oscillatoriophycideae</taxon>
        <taxon>Oscillatoriales</taxon>
        <taxon>Oscillatoriaceae</taxon>
        <taxon>Phormidium</taxon>
    </lineage>
</organism>
<name>A0A1U7J101_9CYAN</name>
<dbReference type="Pfam" id="PF02230">
    <property type="entry name" value="Abhydrolase_2"/>
    <property type="match status" value="1"/>
</dbReference>
<evidence type="ECO:0000313" key="4">
    <source>
        <dbReference type="EMBL" id="OKH45381.1"/>
    </source>
</evidence>
<dbReference type="Gene3D" id="3.40.50.1820">
    <property type="entry name" value="alpha/beta hydrolase"/>
    <property type="match status" value="1"/>
</dbReference>
<sequence length="222" mass="23980">MLPTDQPLQALTYGPTDGTADWCLVALHGWGANAADLIGLAPYLEIANFSMVFPDAPWPHPQAPGGRMWYSFPNGYDFRRPYDFETQSDLKTSRERLKIWLSVLPQTTQIPLERTILAGFSQGGAMALDVGSQLPLAGQIILSGYLHSAAQAPVSPRPVMMVHGTFDPVVPIAKAQQASAALTALGQPVTWQEMAMGHEIPPQVMGLIAGFCEDLRQASGNP</sequence>
<dbReference type="OrthoDB" id="9801763at2"/>
<protein>
    <submittedName>
        <fullName evidence="4">Esterase</fullName>
    </submittedName>
</protein>